<dbReference type="InterPro" id="IPR058958">
    <property type="entry name" value="DPBB_CI111"/>
</dbReference>
<reference evidence="3 4" key="1">
    <citation type="submission" date="2024-02" db="EMBL/GenBank/DDBJ databases">
        <authorList>
            <person name="Vignale AGUSTIN F."/>
            <person name="Sosa J E."/>
            <person name="Modenutti C."/>
        </authorList>
    </citation>
    <scope>NUCLEOTIDE SEQUENCE [LARGE SCALE GENOMIC DNA]</scope>
</reference>
<proteinExistence type="predicted"/>
<gene>
    <name evidence="3" type="ORF">ILEXP_LOCUS31592</name>
</gene>
<comment type="caution">
    <text evidence="3">The sequence shown here is derived from an EMBL/GenBank/DDBJ whole genome shotgun (WGS) entry which is preliminary data.</text>
</comment>
<feature type="compositionally biased region" description="Low complexity" evidence="1">
    <location>
        <begin position="11"/>
        <end position="28"/>
    </location>
</feature>
<feature type="compositionally biased region" description="Basic residues" evidence="1">
    <location>
        <begin position="1"/>
        <end position="10"/>
    </location>
</feature>
<sequence length="218" mass="23321">MPSKTKKHSKTASSKFSHSDQTSPSSSSNLTPNPDVEFSEEDLLSALDEASLKYPSLIGKTAVIGRVTEDVGEVVDSKGCKIWLSQSSMVASSISPGSTVSVSLTYSGKKMSSNLPLSSLPDECARHFGFASTDLMANEAGNYFVLATVFPSCKVLKNGVRLSSSLSCMMGFPASGRIVFIYPVHSQSVEGLLDENIKSRITAASCFSLYDCKELYLS</sequence>
<dbReference type="AlphaFoldDB" id="A0ABC8T0L0"/>
<feature type="non-terminal residue" evidence="3">
    <location>
        <position position="218"/>
    </location>
</feature>
<accession>A0ABC8T0L0</accession>
<feature type="region of interest" description="Disordered" evidence="1">
    <location>
        <begin position="1"/>
        <end position="35"/>
    </location>
</feature>
<keyword evidence="4" id="KW-1185">Reference proteome</keyword>
<evidence type="ECO:0000259" key="2">
    <source>
        <dbReference type="Pfam" id="PF26429"/>
    </source>
</evidence>
<protein>
    <recommendedName>
        <fullName evidence="2">CI111 double-psi beta barrel domain-containing protein</fullName>
    </recommendedName>
</protein>
<dbReference type="EMBL" id="CAUOFW020003943">
    <property type="protein sequence ID" value="CAK9162700.1"/>
    <property type="molecule type" value="Genomic_DNA"/>
</dbReference>
<name>A0ABC8T0L0_9AQUA</name>
<dbReference type="Proteomes" id="UP001642360">
    <property type="component" value="Unassembled WGS sequence"/>
</dbReference>
<organism evidence="3 4">
    <name type="scientific">Ilex paraguariensis</name>
    <name type="common">yerba mate</name>
    <dbReference type="NCBI Taxonomy" id="185542"/>
    <lineage>
        <taxon>Eukaryota</taxon>
        <taxon>Viridiplantae</taxon>
        <taxon>Streptophyta</taxon>
        <taxon>Embryophyta</taxon>
        <taxon>Tracheophyta</taxon>
        <taxon>Spermatophyta</taxon>
        <taxon>Magnoliopsida</taxon>
        <taxon>eudicotyledons</taxon>
        <taxon>Gunneridae</taxon>
        <taxon>Pentapetalae</taxon>
        <taxon>asterids</taxon>
        <taxon>campanulids</taxon>
        <taxon>Aquifoliales</taxon>
        <taxon>Aquifoliaceae</taxon>
        <taxon>Ilex</taxon>
    </lineage>
</organism>
<evidence type="ECO:0000313" key="3">
    <source>
        <dbReference type="EMBL" id="CAK9162700.1"/>
    </source>
</evidence>
<evidence type="ECO:0000256" key="1">
    <source>
        <dbReference type="SAM" id="MobiDB-lite"/>
    </source>
</evidence>
<feature type="domain" description="CI111 double-psi beta barrel" evidence="2">
    <location>
        <begin position="46"/>
        <end position="184"/>
    </location>
</feature>
<evidence type="ECO:0000313" key="4">
    <source>
        <dbReference type="Proteomes" id="UP001642360"/>
    </source>
</evidence>
<dbReference type="Pfam" id="PF26429">
    <property type="entry name" value="DPBB_CI111"/>
    <property type="match status" value="1"/>
</dbReference>